<evidence type="ECO:0000313" key="5">
    <source>
        <dbReference type="EMBL" id="NHN30774.1"/>
    </source>
</evidence>
<dbReference type="InterPro" id="IPR002397">
    <property type="entry name" value="Cyt_P450_B"/>
</dbReference>
<accession>A0ABX0J9D6</accession>
<dbReference type="Proteomes" id="UP001165962">
    <property type="component" value="Unassembled WGS sequence"/>
</dbReference>
<keyword evidence="4" id="KW-0479">Metal-binding</keyword>
<dbReference type="SUPFAM" id="SSF48264">
    <property type="entry name" value="Cytochrome P450"/>
    <property type="match status" value="1"/>
</dbReference>
<evidence type="ECO:0000256" key="4">
    <source>
        <dbReference type="RuleBase" id="RU000461"/>
    </source>
</evidence>
<dbReference type="EMBL" id="JAAOIW010000004">
    <property type="protein sequence ID" value="NHN30774.1"/>
    <property type="molecule type" value="Genomic_DNA"/>
</dbReference>
<evidence type="ECO:0000256" key="3">
    <source>
        <dbReference type="ARBA" id="ARBA00023033"/>
    </source>
</evidence>
<keyword evidence="2 4" id="KW-0349">Heme</keyword>
<keyword evidence="3 4" id="KW-0503">Monooxygenase</keyword>
<evidence type="ECO:0000313" key="6">
    <source>
        <dbReference type="Proteomes" id="UP001165962"/>
    </source>
</evidence>
<dbReference type="Pfam" id="PF00067">
    <property type="entry name" value="p450"/>
    <property type="match status" value="1"/>
</dbReference>
<dbReference type="PRINTS" id="PR00385">
    <property type="entry name" value="P450"/>
</dbReference>
<dbReference type="PANTHER" id="PTHR46696">
    <property type="entry name" value="P450, PUTATIVE (EUROFUNG)-RELATED"/>
    <property type="match status" value="1"/>
</dbReference>
<dbReference type="PANTHER" id="PTHR46696:SF1">
    <property type="entry name" value="CYTOCHROME P450 YJIB-RELATED"/>
    <property type="match status" value="1"/>
</dbReference>
<sequence>MNSFITPELLRNPYPMYENMRANQPVIYMDGMGFWSVFHYDDVRTVLSDHARFSSGPGAPPPSQIAAAPPQAESRGVGFSLITSDPPKHTMLRSLVSRSFTPRAVAALEPRIESIANELIDRCEAAGEIDLIRDFAYPLPVIVIAELLGIPSADRDQFKLWSDEVVASANAIMGDVNPQSQKALADMHMYFRDIIAKRRIQPEDDLISALLLVEEERQQLNEHDILAFCSLLLVAGNETTTNLIGNAVLTLLEHPEQLDKLRAESERLAPAIEEVLRYRSPVQAMFRTAKEDISLGGQIIPGGSRVVAWIGSANRDEQKFDRAGEFDITRESNPHIAFGHGIHFCLGAPLARLEARVALMVILKRLPNLARINHDPLQPARGFIVHGVESLPLRFGP</sequence>
<evidence type="ECO:0000256" key="2">
    <source>
        <dbReference type="ARBA" id="ARBA00022617"/>
    </source>
</evidence>
<dbReference type="Gene3D" id="1.10.630.10">
    <property type="entry name" value="Cytochrome P450"/>
    <property type="match status" value="1"/>
</dbReference>
<keyword evidence="6" id="KW-1185">Reference proteome</keyword>
<dbReference type="InterPro" id="IPR036396">
    <property type="entry name" value="Cyt_P450_sf"/>
</dbReference>
<evidence type="ECO:0000256" key="1">
    <source>
        <dbReference type="ARBA" id="ARBA00010617"/>
    </source>
</evidence>
<name>A0ABX0J9D6_9BACL</name>
<keyword evidence="4" id="KW-0560">Oxidoreductase</keyword>
<dbReference type="InterPro" id="IPR017972">
    <property type="entry name" value="Cyt_P450_CS"/>
</dbReference>
<organism evidence="5 6">
    <name type="scientific">Paenibacillus agricola</name>
    <dbReference type="NCBI Taxonomy" id="2716264"/>
    <lineage>
        <taxon>Bacteria</taxon>
        <taxon>Bacillati</taxon>
        <taxon>Bacillota</taxon>
        <taxon>Bacilli</taxon>
        <taxon>Bacillales</taxon>
        <taxon>Paenibacillaceae</taxon>
        <taxon>Paenibacillus</taxon>
    </lineage>
</organism>
<keyword evidence="4" id="KW-0408">Iron</keyword>
<comment type="similarity">
    <text evidence="1 4">Belongs to the cytochrome P450 family.</text>
</comment>
<dbReference type="RefSeq" id="WP_166150126.1">
    <property type="nucleotide sequence ID" value="NZ_JAAOIW010000004.1"/>
</dbReference>
<gene>
    <name evidence="5" type="ORF">G9U52_13110</name>
</gene>
<protein>
    <submittedName>
        <fullName evidence="5">Cytochrome P450</fullName>
    </submittedName>
</protein>
<comment type="caution">
    <text evidence="5">The sequence shown here is derived from an EMBL/GenBank/DDBJ whole genome shotgun (WGS) entry which is preliminary data.</text>
</comment>
<dbReference type="CDD" id="cd11032">
    <property type="entry name" value="P450_EryK-like"/>
    <property type="match status" value="1"/>
</dbReference>
<reference evidence="5" key="1">
    <citation type="submission" date="2020-03" db="EMBL/GenBank/DDBJ databases">
        <title>Draft sequencing of Paenibacilllus sp. S3N08.</title>
        <authorList>
            <person name="Kim D.-U."/>
        </authorList>
    </citation>
    <scope>NUCLEOTIDE SEQUENCE</scope>
    <source>
        <strain evidence="5">S3N08</strain>
    </source>
</reference>
<dbReference type="InterPro" id="IPR001128">
    <property type="entry name" value="Cyt_P450"/>
</dbReference>
<dbReference type="PRINTS" id="PR00359">
    <property type="entry name" value="BP450"/>
</dbReference>
<proteinExistence type="inferred from homology"/>
<dbReference type="PROSITE" id="PS00086">
    <property type="entry name" value="CYTOCHROME_P450"/>
    <property type="match status" value="1"/>
</dbReference>